<dbReference type="Pfam" id="PF02458">
    <property type="entry name" value="Transferase"/>
    <property type="match status" value="2"/>
</dbReference>
<dbReference type="Gene3D" id="3.30.559.10">
    <property type="entry name" value="Chloramphenicol acetyltransferase-like domain"/>
    <property type="match status" value="2"/>
</dbReference>
<sequence>MPAEQLRESFYMALLDFPILVGHLEANGSGHAKVVVDQDNLNIPEFLESQSDVHFRDLQAAKFSWDALPDGANTVGAVTSADSSGVIKTANIHVVRLQDNSGIILFISIAHYIVDGVGYCAFINRWAEVCQWMRSDSAASELPACHYSFERTTIFNKLPEDRKMLDKPTLELITTTGPFVRWLAWISPRTRGKLFCASFSLMSVVGHVFHIPASRLASLRTSVQGYISNDVRVSDNDLLTALLTMAVAQSEAECKRDSAPASYLASLVSYLFPSMYTPDSSFVTQVVVDMRPRLKGLSTVGYTGNSVITRCLVNSMENLTSGINEQSLAQIAKRVRQLVDGVDPQYIGQFVDTLHKDPLCFMYPTTYALSKTTMLLSNQSRFPLYHADFGDGIPTWVSPTRTFIPSFSSVLPAHPLTGGYVVYISMTERVMVKLLQNRFWMGTTDMVY</sequence>
<dbReference type="PANTHER" id="PTHR31642:SF310">
    <property type="entry name" value="FATTY ALCOHOL:CAFFEOYL-COA ACYLTRANSFERASE"/>
    <property type="match status" value="1"/>
</dbReference>
<keyword evidence="3" id="KW-1185">Reference proteome</keyword>
<keyword evidence="1" id="KW-0808">Transferase</keyword>
<dbReference type="GO" id="GO:0016747">
    <property type="term" value="F:acyltransferase activity, transferring groups other than amino-acyl groups"/>
    <property type="evidence" value="ECO:0007669"/>
    <property type="project" value="TreeGrafter"/>
</dbReference>
<accession>A0A9W8GQ58</accession>
<evidence type="ECO:0000313" key="3">
    <source>
        <dbReference type="Proteomes" id="UP001140011"/>
    </source>
</evidence>
<reference evidence="2" key="1">
    <citation type="submission" date="2022-07" db="EMBL/GenBank/DDBJ databases">
        <title>Phylogenomic reconstructions and comparative analyses of Kickxellomycotina fungi.</title>
        <authorList>
            <person name="Reynolds N.K."/>
            <person name="Stajich J.E."/>
            <person name="Barry K."/>
            <person name="Grigoriev I.V."/>
            <person name="Crous P."/>
            <person name="Smith M.E."/>
        </authorList>
    </citation>
    <scope>NUCLEOTIDE SEQUENCE</scope>
    <source>
        <strain evidence="2">BCRC 34297</strain>
    </source>
</reference>
<gene>
    <name evidence="2" type="ORF">GGI19_006021</name>
</gene>
<comment type="caution">
    <text evidence="2">The sequence shown here is derived from an EMBL/GenBank/DDBJ whole genome shotgun (WGS) entry which is preliminary data.</text>
</comment>
<dbReference type="GO" id="GO:0044550">
    <property type="term" value="P:secondary metabolite biosynthetic process"/>
    <property type="evidence" value="ECO:0007669"/>
    <property type="project" value="TreeGrafter"/>
</dbReference>
<protein>
    <submittedName>
        <fullName evidence="2">Uncharacterized protein</fullName>
    </submittedName>
</protein>
<evidence type="ECO:0000313" key="2">
    <source>
        <dbReference type="EMBL" id="KAJ2748656.1"/>
    </source>
</evidence>
<name>A0A9W8GQ58_9FUNG</name>
<dbReference type="AlphaFoldDB" id="A0A9W8GQ58"/>
<proteinExistence type="predicted"/>
<dbReference type="InterPro" id="IPR050317">
    <property type="entry name" value="Plant_Fungal_Acyltransferase"/>
</dbReference>
<dbReference type="OrthoDB" id="1862401at2759"/>
<dbReference type="EMBL" id="JANBUH010001007">
    <property type="protein sequence ID" value="KAJ2748656.1"/>
    <property type="molecule type" value="Genomic_DNA"/>
</dbReference>
<dbReference type="InterPro" id="IPR023213">
    <property type="entry name" value="CAT-like_dom_sf"/>
</dbReference>
<dbReference type="Proteomes" id="UP001140011">
    <property type="component" value="Unassembled WGS sequence"/>
</dbReference>
<organism evidence="2 3">
    <name type="scientific">Coemansia pectinata</name>
    <dbReference type="NCBI Taxonomy" id="1052879"/>
    <lineage>
        <taxon>Eukaryota</taxon>
        <taxon>Fungi</taxon>
        <taxon>Fungi incertae sedis</taxon>
        <taxon>Zoopagomycota</taxon>
        <taxon>Kickxellomycotina</taxon>
        <taxon>Kickxellomycetes</taxon>
        <taxon>Kickxellales</taxon>
        <taxon>Kickxellaceae</taxon>
        <taxon>Coemansia</taxon>
    </lineage>
</organism>
<evidence type="ECO:0000256" key="1">
    <source>
        <dbReference type="ARBA" id="ARBA00022679"/>
    </source>
</evidence>
<dbReference type="PANTHER" id="PTHR31642">
    <property type="entry name" value="TRICHOTHECENE 3-O-ACETYLTRANSFERASE"/>
    <property type="match status" value="1"/>
</dbReference>